<feature type="region of interest" description="Disordered" evidence="1">
    <location>
        <begin position="51"/>
        <end position="93"/>
    </location>
</feature>
<evidence type="ECO:0000256" key="1">
    <source>
        <dbReference type="SAM" id="MobiDB-lite"/>
    </source>
</evidence>
<dbReference type="AlphaFoldDB" id="A0A0N4SXU4"/>
<evidence type="ECO:0000313" key="3">
    <source>
        <dbReference type="Proteomes" id="UP000278627"/>
    </source>
</evidence>
<feature type="compositionally biased region" description="Pro residues" evidence="1">
    <location>
        <begin position="71"/>
        <end position="88"/>
    </location>
</feature>
<sequence length="108" mass="11569">MIYVHIPQINRVSVSSLQAQMQDSLVIVNRTLLLIKLSLIMSRQIYNLTEVQHESGPSNPANGPPNATSGPPNPTSGPPNPTSGPPNPASGLPLIVITKPLTINYRLI</sequence>
<dbReference type="EMBL" id="UZAD01000024">
    <property type="protein sequence ID" value="VDN81706.1"/>
    <property type="molecule type" value="Genomic_DNA"/>
</dbReference>
<name>A0A0N4SXU4_BRUPA</name>
<accession>A0A0N4SXU4</accession>
<proteinExistence type="predicted"/>
<dbReference type="WBParaSite" id="BPAG_0000051901-mRNA-1">
    <property type="protein sequence ID" value="BPAG_0000051901-mRNA-1"/>
    <property type="gene ID" value="BPAG_0000051901"/>
</dbReference>
<evidence type="ECO:0000313" key="4">
    <source>
        <dbReference type="WBParaSite" id="BPAG_0000051901-mRNA-1"/>
    </source>
</evidence>
<gene>
    <name evidence="2" type="ORF">BPAG_LOCUS520</name>
</gene>
<protein>
    <submittedName>
        <fullName evidence="2 4">Uncharacterized protein</fullName>
    </submittedName>
</protein>
<organism evidence="4">
    <name type="scientific">Brugia pahangi</name>
    <name type="common">Filarial nematode worm</name>
    <dbReference type="NCBI Taxonomy" id="6280"/>
    <lineage>
        <taxon>Eukaryota</taxon>
        <taxon>Metazoa</taxon>
        <taxon>Ecdysozoa</taxon>
        <taxon>Nematoda</taxon>
        <taxon>Chromadorea</taxon>
        <taxon>Rhabditida</taxon>
        <taxon>Spirurina</taxon>
        <taxon>Spiruromorpha</taxon>
        <taxon>Filarioidea</taxon>
        <taxon>Onchocercidae</taxon>
        <taxon>Brugia</taxon>
    </lineage>
</organism>
<feature type="compositionally biased region" description="Low complexity" evidence="1">
    <location>
        <begin position="55"/>
        <end position="70"/>
    </location>
</feature>
<evidence type="ECO:0000313" key="2">
    <source>
        <dbReference type="EMBL" id="VDN81706.1"/>
    </source>
</evidence>
<keyword evidence="3" id="KW-1185">Reference proteome</keyword>
<reference evidence="4" key="1">
    <citation type="submission" date="2017-02" db="UniProtKB">
        <authorList>
            <consortium name="WormBaseParasite"/>
        </authorList>
    </citation>
    <scope>IDENTIFICATION</scope>
</reference>
<dbReference type="Proteomes" id="UP000278627">
    <property type="component" value="Unassembled WGS sequence"/>
</dbReference>
<reference evidence="2 3" key="2">
    <citation type="submission" date="2018-11" db="EMBL/GenBank/DDBJ databases">
        <authorList>
            <consortium name="Pathogen Informatics"/>
        </authorList>
    </citation>
    <scope>NUCLEOTIDE SEQUENCE [LARGE SCALE GENOMIC DNA]</scope>
</reference>